<dbReference type="PANTHER" id="PTHR10265">
    <property type="entry name" value="CYCLIN-DEPENDENT KINASE INHIBITOR 1"/>
    <property type="match status" value="1"/>
</dbReference>
<dbReference type="Pfam" id="PF02234">
    <property type="entry name" value="CDI"/>
    <property type="match status" value="1"/>
</dbReference>
<dbReference type="PANTHER" id="PTHR10265:SF45">
    <property type="entry name" value="DACAPO"/>
    <property type="match status" value="1"/>
</dbReference>
<keyword evidence="3" id="KW-0649">Protein kinase inhibitor</keyword>
<name>A0AAG5DIP4_ANOAO</name>
<evidence type="ECO:0000256" key="5">
    <source>
        <dbReference type="ARBA" id="ARBA00023306"/>
    </source>
</evidence>
<dbReference type="EnsemblMetazoa" id="ENSAATROPT012261">
    <property type="protein sequence ID" value="ENSAATROPP011122"/>
    <property type="gene ID" value="ENSAATROPG009979"/>
</dbReference>
<evidence type="ECO:0000256" key="6">
    <source>
        <dbReference type="SAM" id="MobiDB-lite"/>
    </source>
</evidence>
<dbReference type="GO" id="GO:0005634">
    <property type="term" value="C:nucleus"/>
    <property type="evidence" value="ECO:0007669"/>
    <property type="project" value="UniProtKB-SubCell"/>
</dbReference>
<evidence type="ECO:0000259" key="7">
    <source>
        <dbReference type="Pfam" id="PF02234"/>
    </source>
</evidence>
<feature type="region of interest" description="Disordered" evidence="6">
    <location>
        <begin position="106"/>
        <end position="273"/>
    </location>
</feature>
<comment type="similarity">
    <text evidence="2">Belongs to the CDI family.</text>
</comment>
<keyword evidence="9" id="KW-1185">Reference proteome</keyword>
<dbReference type="Proteomes" id="UP000075880">
    <property type="component" value="Unassembled WGS sequence"/>
</dbReference>
<feature type="compositionally biased region" description="Polar residues" evidence="6">
    <location>
        <begin position="207"/>
        <end position="222"/>
    </location>
</feature>
<comment type="subcellular location">
    <subcellularLocation>
        <location evidence="1">Nucleus</location>
    </subcellularLocation>
</comment>
<dbReference type="GO" id="GO:0051726">
    <property type="term" value="P:regulation of cell cycle"/>
    <property type="evidence" value="ECO:0007669"/>
    <property type="project" value="InterPro"/>
</dbReference>
<dbReference type="InterPro" id="IPR003175">
    <property type="entry name" value="CDI_dom"/>
</dbReference>
<accession>A0AAG5DIP4</accession>
<reference evidence="8" key="1">
    <citation type="submission" date="2024-04" db="UniProtKB">
        <authorList>
            <consortium name="EnsemblMetazoa"/>
        </authorList>
    </citation>
    <scope>IDENTIFICATION</scope>
    <source>
        <strain evidence="8">EBRO</strain>
    </source>
</reference>
<evidence type="ECO:0000256" key="3">
    <source>
        <dbReference type="ARBA" id="ARBA00023013"/>
    </source>
</evidence>
<dbReference type="AlphaFoldDB" id="A0AAG5DIP4"/>
<feature type="domain" description="Cyclin-dependent kinase inhibitor" evidence="7">
    <location>
        <begin position="39"/>
        <end position="88"/>
    </location>
</feature>
<evidence type="ECO:0000313" key="8">
    <source>
        <dbReference type="EnsemblMetazoa" id="ENSAATROPP011122"/>
    </source>
</evidence>
<dbReference type="InterPro" id="IPR044898">
    <property type="entry name" value="CDI_dom_sf"/>
</dbReference>
<evidence type="ECO:0000256" key="1">
    <source>
        <dbReference type="ARBA" id="ARBA00004123"/>
    </source>
</evidence>
<evidence type="ECO:0000256" key="2">
    <source>
        <dbReference type="ARBA" id="ARBA00006726"/>
    </source>
</evidence>
<keyword evidence="5" id="KW-0131">Cell cycle</keyword>
<keyword evidence="4" id="KW-0539">Nucleus</keyword>
<evidence type="ECO:0000256" key="4">
    <source>
        <dbReference type="ARBA" id="ARBA00023242"/>
    </source>
</evidence>
<dbReference type="GO" id="GO:0004861">
    <property type="term" value="F:cyclin-dependent protein serine/threonine kinase inhibitor activity"/>
    <property type="evidence" value="ECO:0007669"/>
    <property type="project" value="InterPro"/>
</dbReference>
<proteinExistence type="inferred from homology"/>
<protein>
    <recommendedName>
        <fullName evidence="7">Cyclin-dependent kinase inhibitor domain-containing protein</fullName>
    </recommendedName>
</protein>
<feature type="compositionally biased region" description="Low complexity" evidence="6">
    <location>
        <begin position="250"/>
        <end position="273"/>
    </location>
</feature>
<sequence>MGAQVHNRMIQRVHQSPAPPRLKTSMRPALSRVNRVKCNLFGKVDSADLKQYVDAKIKEHNEAKSKKWSFDFQSERPLKNGTFEWQRVVQPVAPLAPTMITLTQAAHVEPTEQRRQSIRRSYSNSSCSSTSSMEELMDERAKRANASRDAVEDELNDSLTSSTSTLSPAVPASPASTEESEPETIDTYPTVRNHKRILREIRRDSAQRTAPASPTNLRQPQITEFMKERKRLTVASVERVSAKKVRQMDDTSSSSSAAGQATDAASTSQQSFA</sequence>
<organism evidence="8 9">
    <name type="scientific">Anopheles atroparvus</name>
    <name type="common">European mosquito</name>
    <dbReference type="NCBI Taxonomy" id="41427"/>
    <lineage>
        <taxon>Eukaryota</taxon>
        <taxon>Metazoa</taxon>
        <taxon>Ecdysozoa</taxon>
        <taxon>Arthropoda</taxon>
        <taxon>Hexapoda</taxon>
        <taxon>Insecta</taxon>
        <taxon>Pterygota</taxon>
        <taxon>Neoptera</taxon>
        <taxon>Endopterygota</taxon>
        <taxon>Diptera</taxon>
        <taxon>Nematocera</taxon>
        <taxon>Culicoidea</taxon>
        <taxon>Culicidae</taxon>
        <taxon>Anophelinae</taxon>
        <taxon>Anopheles</taxon>
    </lineage>
</organism>
<dbReference type="Gene3D" id="4.10.365.10">
    <property type="entry name" value="p27"/>
    <property type="match status" value="1"/>
</dbReference>
<feature type="compositionally biased region" description="Low complexity" evidence="6">
    <location>
        <begin position="158"/>
        <end position="177"/>
    </location>
</feature>
<evidence type="ECO:0000313" key="9">
    <source>
        <dbReference type="Proteomes" id="UP000075880"/>
    </source>
</evidence>
<feature type="compositionally biased region" description="Low complexity" evidence="6">
    <location>
        <begin position="119"/>
        <end position="132"/>
    </location>
</feature>